<reference evidence="1" key="1">
    <citation type="submission" date="2016-02" db="EMBL/GenBank/DDBJ databases">
        <title>WGS assembly of Manihot esculenta.</title>
        <authorList>
            <person name="Bredeson J.V."/>
            <person name="Prochnik S.E."/>
            <person name="Lyons J.B."/>
            <person name="Schmutz J."/>
            <person name="Grimwood J."/>
            <person name="Vrebalov J."/>
            <person name="Bart R.S."/>
            <person name="Amuge T."/>
            <person name="Ferguson M.E."/>
            <person name="Green R."/>
            <person name="Putnam N."/>
            <person name="Stites J."/>
            <person name="Rounsley S."/>
            <person name="Rokhsar D.S."/>
        </authorList>
    </citation>
    <scope>NUCLEOTIDE SEQUENCE [LARGE SCALE GENOMIC DNA]</scope>
    <source>
        <tissue evidence="1">Leaf</tissue>
    </source>
</reference>
<accession>A0A2C9U072</accession>
<sequence>MIMIGKFIFQDFFFQCSREPPNPPSYFLEDGHYFSFPLITFSVHSHIWPFACQVGMHCTFPMLQFLRGWTGLIRLFFVF</sequence>
<proteinExistence type="predicted"/>
<gene>
    <name evidence="1" type="ORF">MANES_18G031100</name>
</gene>
<evidence type="ECO:0000313" key="1">
    <source>
        <dbReference type="EMBL" id="OAY22852.1"/>
    </source>
</evidence>
<organism evidence="1">
    <name type="scientific">Manihot esculenta</name>
    <name type="common">Cassava</name>
    <name type="synonym">Jatropha manihot</name>
    <dbReference type="NCBI Taxonomy" id="3983"/>
    <lineage>
        <taxon>Eukaryota</taxon>
        <taxon>Viridiplantae</taxon>
        <taxon>Streptophyta</taxon>
        <taxon>Embryophyta</taxon>
        <taxon>Tracheophyta</taxon>
        <taxon>Spermatophyta</taxon>
        <taxon>Magnoliopsida</taxon>
        <taxon>eudicotyledons</taxon>
        <taxon>Gunneridae</taxon>
        <taxon>Pentapetalae</taxon>
        <taxon>rosids</taxon>
        <taxon>fabids</taxon>
        <taxon>Malpighiales</taxon>
        <taxon>Euphorbiaceae</taxon>
        <taxon>Crotonoideae</taxon>
        <taxon>Manihoteae</taxon>
        <taxon>Manihot</taxon>
    </lineage>
</organism>
<dbReference type="EMBL" id="CM004404">
    <property type="protein sequence ID" value="OAY22852.1"/>
    <property type="molecule type" value="Genomic_DNA"/>
</dbReference>
<name>A0A2C9U072_MANES</name>
<dbReference type="AlphaFoldDB" id="A0A2C9U072"/>
<protein>
    <submittedName>
        <fullName evidence="1">Uncharacterized protein</fullName>
    </submittedName>
</protein>